<dbReference type="EMBL" id="JARKIE010000033">
    <property type="protein sequence ID" value="KAJ7696777.1"/>
    <property type="molecule type" value="Genomic_DNA"/>
</dbReference>
<sequence>VETAAPARGDGGGAGARDEGPLRPRLRPRSVERTGGAGTRDEAQLRPRLRSRGAETTALRRRDLAASPDAGS</sequence>
<dbReference type="AlphaFoldDB" id="A0AAD7DPR1"/>
<evidence type="ECO:0000313" key="2">
    <source>
        <dbReference type="EMBL" id="KAJ7696777.1"/>
    </source>
</evidence>
<feature type="non-terminal residue" evidence="2">
    <location>
        <position position="1"/>
    </location>
</feature>
<comment type="caution">
    <text evidence="2">The sequence shown here is derived from an EMBL/GenBank/DDBJ whole genome shotgun (WGS) entry which is preliminary data.</text>
</comment>
<evidence type="ECO:0000256" key="1">
    <source>
        <dbReference type="SAM" id="MobiDB-lite"/>
    </source>
</evidence>
<organism evidence="2 3">
    <name type="scientific">Mycena rosella</name>
    <name type="common">Pink bonnet</name>
    <name type="synonym">Agaricus rosellus</name>
    <dbReference type="NCBI Taxonomy" id="1033263"/>
    <lineage>
        <taxon>Eukaryota</taxon>
        <taxon>Fungi</taxon>
        <taxon>Dikarya</taxon>
        <taxon>Basidiomycota</taxon>
        <taxon>Agaricomycotina</taxon>
        <taxon>Agaricomycetes</taxon>
        <taxon>Agaricomycetidae</taxon>
        <taxon>Agaricales</taxon>
        <taxon>Marasmiineae</taxon>
        <taxon>Mycenaceae</taxon>
        <taxon>Mycena</taxon>
    </lineage>
</organism>
<keyword evidence="3" id="KW-1185">Reference proteome</keyword>
<accession>A0AAD7DPR1</accession>
<gene>
    <name evidence="2" type="ORF">B0H17DRAFT_1053028</name>
</gene>
<name>A0AAD7DPR1_MYCRO</name>
<protein>
    <submittedName>
        <fullName evidence="2">Uncharacterized protein</fullName>
    </submittedName>
</protein>
<proteinExistence type="predicted"/>
<feature type="non-terminal residue" evidence="2">
    <location>
        <position position="72"/>
    </location>
</feature>
<feature type="region of interest" description="Disordered" evidence="1">
    <location>
        <begin position="1"/>
        <end position="72"/>
    </location>
</feature>
<dbReference type="Proteomes" id="UP001221757">
    <property type="component" value="Unassembled WGS sequence"/>
</dbReference>
<reference evidence="2" key="1">
    <citation type="submission" date="2023-03" db="EMBL/GenBank/DDBJ databases">
        <title>Massive genome expansion in bonnet fungi (Mycena s.s.) driven by repeated elements and novel gene families across ecological guilds.</title>
        <authorList>
            <consortium name="Lawrence Berkeley National Laboratory"/>
            <person name="Harder C.B."/>
            <person name="Miyauchi S."/>
            <person name="Viragh M."/>
            <person name="Kuo A."/>
            <person name="Thoen E."/>
            <person name="Andreopoulos B."/>
            <person name="Lu D."/>
            <person name="Skrede I."/>
            <person name="Drula E."/>
            <person name="Henrissat B."/>
            <person name="Morin E."/>
            <person name="Kohler A."/>
            <person name="Barry K."/>
            <person name="LaButti K."/>
            <person name="Morin E."/>
            <person name="Salamov A."/>
            <person name="Lipzen A."/>
            <person name="Mereny Z."/>
            <person name="Hegedus B."/>
            <person name="Baldrian P."/>
            <person name="Stursova M."/>
            <person name="Weitz H."/>
            <person name="Taylor A."/>
            <person name="Grigoriev I.V."/>
            <person name="Nagy L.G."/>
            <person name="Martin F."/>
            <person name="Kauserud H."/>
        </authorList>
    </citation>
    <scope>NUCLEOTIDE SEQUENCE</scope>
    <source>
        <strain evidence="2">CBHHK067</strain>
    </source>
</reference>
<evidence type="ECO:0000313" key="3">
    <source>
        <dbReference type="Proteomes" id="UP001221757"/>
    </source>
</evidence>